<gene>
    <name evidence="5" type="ORF">FIV46_03090</name>
</gene>
<name>A0A501PTN6_9PROT</name>
<evidence type="ECO:0000256" key="3">
    <source>
        <dbReference type="SAM" id="Coils"/>
    </source>
</evidence>
<comment type="catalytic activity">
    <reaction evidence="2">
        <text>2 GTP = 3',3'-c-di-GMP + 2 diphosphate</text>
        <dbReference type="Rhea" id="RHEA:24898"/>
        <dbReference type="ChEBI" id="CHEBI:33019"/>
        <dbReference type="ChEBI" id="CHEBI:37565"/>
        <dbReference type="ChEBI" id="CHEBI:58805"/>
        <dbReference type="EC" id="2.7.7.65"/>
    </reaction>
</comment>
<dbReference type="PROSITE" id="PS50887">
    <property type="entry name" value="GGDEF"/>
    <property type="match status" value="1"/>
</dbReference>
<dbReference type="AlphaFoldDB" id="A0A501PTN6"/>
<dbReference type="Pfam" id="PF00990">
    <property type="entry name" value="GGDEF"/>
    <property type="match status" value="1"/>
</dbReference>
<dbReference type="CDD" id="cd01949">
    <property type="entry name" value="GGDEF"/>
    <property type="match status" value="1"/>
</dbReference>
<evidence type="ECO:0000256" key="1">
    <source>
        <dbReference type="ARBA" id="ARBA00012528"/>
    </source>
</evidence>
<protein>
    <recommendedName>
        <fullName evidence="1">diguanylate cyclase</fullName>
        <ecNumber evidence="1">2.7.7.65</ecNumber>
    </recommendedName>
</protein>
<keyword evidence="3" id="KW-0175">Coiled coil</keyword>
<comment type="caution">
    <text evidence="5">The sequence shown here is derived from an EMBL/GenBank/DDBJ whole genome shotgun (WGS) entry which is preliminary data.</text>
</comment>
<dbReference type="OrthoDB" id="9812260at2"/>
<dbReference type="GO" id="GO:1902201">
    <property type="term" value="P:negative regulation of bacterial-type flagellum-dependent cell motility"/>
    <property type="evidence" value="ECO:0007669"/>
    <property type="project" value="TreeGrafter"/>
</dbReference>
<dbReference type="InterPro" id="IPR000160">
    <property type="entry name" value="GGDEF_dom"/>
</dbReference>
<accession>A0A501PTN6</accession>
<dbReference type="SMART" id="SM00267">
    <property type="entry name" value="GGDEF"/>
    <property type="match status" value="1"/>
</dbReference>
<dbReference type="InterPro" id="IPR043128">
    <property type="entry name" value="Rev_trsase/Diguanyl_cyclase"/>
</dbReference>
<dbReference type="GO" id="GO:0052621">
    <property type="term" value="F:diguanylate cyclase activity"/>
    <property type="evidence" value="ECO:0007669"/>
    <property type="project" value="UniProtKB-EC"/>
</dbReference>
<evidence type="ECO:0000313" key="5">
    <source>
        <dbReference type="EMBL" id="TPD63081.1"/>
    </source>
</evidence>
<dbReference type="SUPFAM" id="SSF55073">
    <property type="entry name" value="Nucleotide cyclase"/>
    <property type="match status" value="1"/>
</dbReference>
<organism evidence="5 6">
    <name type="scientific">Emcibacter nanhaiensis</name>
    <dbReference type="NCBI Taxonomy" id="1505037"/>
    <lineage>
        <taxon>Bacteria</taxon>
        <taxon>Pseudomonadati</taxon>
        <taxon>Pseudomonadota</taxon>
        <taxon>Alphaproteobacteria</taxon>
        <taxon>Emcibacterales</taxon>
        <taxon>Emcibacteraceae</taxon>
        <taxon>Emcibacter</taxon>
    </lineage>
</organism>
<feature type="domain" description="GGDEF" evidence="4">
    <location>
        <begin position="210"/>
        <end position="345"/>
    </location>
</feature>
<dbReference type="Proteomes" id="UP000319148">
    <property type="component" value="Unassembled WGS sequence"/>
</dbReference>
<dbReference type="EMBL" id="VFIY01000004">
    <property type="protein sequence ID" value="TPD63081.1"/>
    <property type="molecule type" value="Genomic_DNA"/>
</dbReference>
<sequence>MSFIQDRDDIEFIRETSDKALDQMSEYNVVPTPMNYHVWYTHSAGSDLSLSSTINSLIGKTTRFSSEICENLYQRFFSGEMTQSALEEAGQSIQKELVKIAQTLKESGDSTSEYSSSLTGHMDNLENIEAGSEISAILYQILADTRRMQEKSQKMEADLKASSQEIQKLQSSLAAVRQENMTDMLTNIGNRKCFENELDHAFKECEANQTGMSLLIGDVDHFKKFNDTWGHQVGDQVLKAVAHVMKLRIGEKGTPARFGGEEFCVVLPDVEIAEAVELADAIRESVSQRSMKRKSTGERIGKITVSFGVAEYRAGDRKSDIIARADEALYLAKKSGRNLVKAEIDLEQKIAKTA</sequence>
<evidence type="ECO:0000259" key="4">
    <source>
        <dbReference type="PROSITE" id="PS50887"/>
    </source>
</evidence>
<proteinExistence type="predicted"/>
<dbReference type="GO" id="GO:0043709">
    <property type="term" value="P:cell adhesion involved in single-species biofilm formation"/>
    <property type="evidence" value="ECO:0007669"/>
    <property type="project" value="TreeGrafter"/>
</dbReference>
<dbReference type="PANTHER" id="PTHR45138">
    <property type="entry name" value="REGULATORY COMPONENTS OF SENSORY TRANSDUCTION SYSTEM"/>
    <property type="match status" value="1"/>
</dbReference>
<dbReference type="NCBIfam" id="TIGR00254">
    <property type="entry name" value="GGDEF"/>
    <property type="match status" value="1"/>
</dbReference>
<keyword evidence="6" id="KW-1185">Reference proteome</keyword>
<dbReference type="PANTHER" id="PTHR45138:SF9">
    <property type="entry name" value="DIGUANYLATE CYCLASE DGCM-RELATED"/>
    <property type="match status" value="1"/>
</dbReference>
<dbReference type="FunFam" id="3.30.70.270:FF:000001">
    <property type="entry name" value="Diguanylate cyclase domain protein"/>
    <property type="match status" value="1"/>
</dbReference>
<evidence type="ECO:0000256" key="2">
    <source>
        <dbReference type="ARBA" id="ARBA00034247"/>
    </source>
</evidence>
<dbReference type="Gene3D" id="3.30.70.270">
    <property type="match status" value="1"/>
</dbReference>
<evidence type="ECO:0000313" key="6">
    <source>
        <dbReference type="Proteomes" id="UP000319148"/>
    </source>
</evidence>
<feature type="coiled-coil region" evidence="3">
    <location>
        <begin position="145"/>
        <end position="179"/>
    </location>
</feature>
<dbReference type="RefSeq" id="WP_139938331.1">
    <property type="nucleotide sequence ID" value="NZ_JBHSYP010000022.1"/>
</dbReference>
<reference evidence="6" key="1">
    <citation type="submission" date="2019-06" db="EMBL/GenBank/DDBJ databases">
        <title>The complete genome of Emcibacter congregatus ZYLT.</title>
        <authorList>
            <person name="Zhao Z."/>
        </authorList>
    </citation>
    <scope>NUCLEOTIDE SEQUENCE [LARGE SCALE GENOMIC DNA]</scope>
    <source>
        <strain evidence="6">MCCC 1A06723</strain>
    </source>
</reference>
<dbReference type="EC" id="2.7.7.65" evidence="1"/>
<dbReference type="GO" id="GO:0005886">
    <property type="term" value="C:plasma membrane"/>
    <property type="evidence" value="ECO:0007669"/>
    <property type="project" value="TreeGrafter"/>
</dbReference>
<dbReference type="InterPro" id="IPR029787">
    <property type="entry name" value="Nucleotide_cyclase"/>
</dbReference>
<dbReference type="InterPro" id="IPR050469">
    <property type="entry name" value="Diguanylate_Cyclase"/>
</dbReference>